<comment type="cofactor">
    <cofactor evidence="1">
        <name>FMN</name>
        <dbReference type="ChEBI" id="CHEBI:58210"/>
    </cofactor>
</comment>
<dbReference type="InterPro" id="IPR001155">
    <property type="entry name" value="OxRdtase_FMN_N"/>
</dbReference>
<name>A0A9Q0KSC4_9MAGN</name>
<dbReference type="PANTHER" id="PTHR22893:SF91">
    <property type="entry name" value="NADPH DEHYDROGENASE 2-RELATED"/>
    <property type="match status" value="1"/>
</dbReference>
<feature type="domain" description="ABC1 atypical kinase-like" evidence="8">
    <location>
        <begin position="268"/>
        <end position="307"/>
    </location>
</feature>
<dbReference type="Pfam" id="PF00724">
    <property type="entry name" value="Oxidored_FMN"/>
    <property type="match status" value="1"/>
</dbReference>
<evidence type="ECO:0000256" key="5">
    <source>
        <dbReference type="ARBA" id="ARBA00022857"/>
    </source>
</evidence>
<evidence type="ECO:0000256" key="1">
    <source>
        <dbReference type="ARBA" id="ARBA00001917"/>
    </source>
</evidence>
<evidence type="ECO:0000313" key="10">
    <source>
        <dbReference type="Proteomes" id="UP001141806"/>
    </source>
</evidence>
<dbReference type="EMBL" id="JAMYWD010000003">
    <property type="protein sequence ID" value="KAJ4975800.1"/>
    <property type="molecule type" value="Genomic_DNA"/>
</dbReference>
<comment type="caution">
    <text evidence="9">The sequence shown here is derived from an EMBL/GenBank/DDBJ whole genome shotgun (WGS) entry which is preliminary data.</text>
</comment>
<dbReference type="GO" id="GO:0016491">
    <property type="term" value="F:oxidoreductase activity"/>
    <property type="evidence" value="ECO:0007669"/>
    <property type="project" value="InterPro"/>
</dbReference>
<dbReference type="InterPro" id="IPR045247">
    <property type="entry name" value="Oye-like"/>
</dbReference>
<dbReference type="Pfam" id="PF03109">
    <property type="entry name" value="ABC1"/>
    <property type="match status" value="1"/>
</dbReference>
<dbReference type="AlphaFoldDB" id="A0A9Q0KSC4"/>
<organism evidence="9 10">
    <name type="scientific">Protea cynaroides</name>
    <dbReference type="NCBI Taxonomy" id="273540"/>
    <lineage>
        <taxon>Eukaryota</taxon>
        <taxon>Viridiplantae</taxon>
        <taxon>Streptophyta</taxon>
        <taxon>Embryophyta</taxon>
        <taxon>Tracheophyta</taxon>
        <taxon>Spermatophyta</taxon>
        <taxon>Magnoliopsida</taxon>
        <taxon>Proteales</taxon>
        <taxon>Proteaceae</taxon>
        <taxon>Protea</taxon>
    </lineage>
</organism>
<dbReference type="Gene3D" id="3.20.20.70">
    <property type="entry name" value="Aldolase class I"/>
    <property type="match status" value="1"/>
</dbReference>
<dbReference type="InterPro" id="IPR013785">
    <property type="entry name" value="Aldolase_TIM"/>
</dbReference>
<keyword evidence="6" id="KW-0472">Membrane</keyword>
<dbReference type="SUPFAM" id="SSF51395">
    <property type="entry name" value="FMN-linked oxidoreductases"/>
    <property type="match status" value="1"/>
</dbReference>
<keyword evidence="6" id="KW-1133">Transmembrane helix</keyword>
<dbReference type="OrthoDB" id="1663137at2759"/>
<accession>A0A9Q0KSC4</accession>
<keyword evidence="5" id="KW-0521">NADP</keyword>
<gene>
    <name evidence="9" type="ORF">NE237_000906</name>
</gene>
<protein>
    <recommendedName>
        <fullName evidence="11">NADH:flavin oxidoreductase/NADH oxidase N-terminal domain-containing protein</fullName>
    </recommendedName>
</protein>
<dbReference type="PANTHER" id="PTHR22893">
    <property type="entry name" value="NADH OXIDOREDUCTASE-RELATED"/>
    <property type="match status" value="1"/>
</dbReference>
<evidence type="ECO:0000259" key="7">
    <source>
        <dbReference type="Pfam" id="PF00724"/>
    </source>
</evidence>
<keyword evidence="3" id="KW-0285">Flavoprotein</keyword>
<comment type="similarity">
    <text evidence="2">Belongs to the NADH:flavin oxidoreductase/NADH oxidase family.</text>
</comment>
<evidence type="ECO:0000256" key="3">
    <source>
        <dbReference type="ARBA" id="ARBA00022630"/>
    </source>
</evidence>
<keyword evidence="10" id="KW-1185">Reference proteome</keyword>
<evidence type="ECO:0000256" key="4">
    <source>
        <dbReference type="ARBA" id="ARBA00022643"/>
    </source>
</evidence>
<evidence type="ECO:0000313" key="9">
    <source>
        <dbReference type="EMBL" id="KAJ4975800.1"/>
    </source>
</evidence>
<dbReference type="Proteomes" id="UP001141806">
    <property type="component" value="Unassembled WGS sequence"/>
</dbReference>
<sequence>MFPVYFLPGARGEEELPERAVGVIVVTFCVTLAASMAARLGSTPMAAFQVSLQVWLAAFLLADGLAVAGQDAVYRWLLSAFFLCLGTGQEKVETRLKREEFIVVALVQLQQWTSSVTWSCKYPGITNMGCCKCKRTPPYHAVKRTTKGGLLISEATIVSDTAQGYPNTTGIWTKEQVEAWKPIVDAVHAKGGILFCQIWHVGRVSSFDIILKIRLTSPSGISTHAPHNTGKQLGQALSTRSDIMPTVYCQELANYRIKYPHFQLALLRSIESQLGVPASQIFANISPEPVIAASLGQVYKALLHMGESLPDERFAKALKDLLVAVNGMVNKKELKNMLDC</sequence>
<evidence type="ECO:0000256" key="6">
    <source>
        <dbReference type="SAM" id="Phobius"/>
    </source>
</evidence>
<feature type="transmembrane region" description="Helical" evidence="6">
    <location>
        <begin position="20"/>
        <end position="38"/>
    </location>
</feature>
<keyword evidence="4" id="KW-0288">FMN</keyword>
<evidence type="ECO:0000256" key="2">
    <source>
        <dbReference type="ARBA" id="ARBA00005979"/>
    </source>
</evidence>
<keyword evidence="6" id="KW-0812">Transmembrane</keyword>
<evidence type="ECO:0000259" key="8">
    <source>
        <dbReference type="Pfam" id="PF03109"/>
    </source>
</evidence>
<dbReference type="GO" id="GO:0010181">
    <property type="term" value="F:FMN binding"/>
    <property type="evidence" value="ECO:0007669"/>
    <property type="project" value="InterPro"/>
</dbReference>
<proteinExistence type="inferred from homology"/>
<evidence type="ECO:0008006" key="11">
    <source>
        <dbReference type="Google" id="ProtNLM"/>
    </source>
</evidence>
<reference evidence="9" key="1">
    <citation type="journal article" date="2023" name="Plant J.">
        <title>The genome of the king protea, Protea cynaroides.</title>
        <authorList>
            <person name="Chang J."/>
            <person name="Duong T.A."/>
            <person name="Schoeman C."/>
            <person name="Ma X."/>
            <person name="Roodt D."/>
            <person name="Barker N."/>
            <person name="Li Z."/>
            <person name="Van de Peer Y."/>
            <person name="Mizrachi E."/>
        </authorList>
    </citation>
    <scope>NUCLEOTIDE SEQUENCE</scope>
    <source>
        <tissue evidence="9">Young leaves</tissue>
    </source>
</reference>
<feature type="domain" description="NADH:flavin oxidoreductase/NADH oxidase N-terminal" evidence="7">
    <location>
        <begin position="139"/>
        <end position="226"/>
    </location>
</feature>
<dbReference type="InterPro" id="IPR004147">
    <property type="entry name" value="ABC1_dom"/>
</dbReference>
<feature type="transmembrane region" description="Helical" evidence="6">
    <location>
        <begin position="45"/>
        <end position="66"/>
    </location>
</feature>